<name>A0A0L0HMP6_SPIPD</name>
<dbReference type="eggNOG" id="KOG0907">
    <property type="taxonomic scope" value="Eukaryota"/>
</dbReference>
<feature type="site" description="Deprotonates C-terminal active site Cys" evidence="3">
    <location>
        <position position="23"/>
    </location>
</feature>
<evidence type="ECO:0000256" key="3">
    <source>
        <dbReference type="PIRSR" id="PIRSR000077-1"/>
    </source>
</evidence>
<organism evidence="6 7">
    <name type="scientific">Spizellomyces punctatus (strain DAOM BR117)</name>
    <dbReference type="NCBI Taxonomy" id="645134"/>
    <lineage>
        <taxon>Eukaryota</taxon>
        <taxon>Fungi</taxon>
        <taxon>Fungi incertae sedis</taxon>
        <taxon>Chytridiomycota</taxon>
        <taxon>Chytridiomycota incertae sedis</taxon>
        <taxon>Chytridiomycetes</taxon>
        <taxon>Spizellomycetales</taxon>
        <taxon>Spizellomycetaceae</taxon>
        <taxon>Spizellomyces</taxon>
    </lineage>
</organism>
<dbReference type="PIRSF" id="PIRSF000077">
    <property type="entry name" value="Thioredoxin"/>
    <property type="match status" value="1"/>
</dbReference>
<keyword evidence="7" id="KW-1185">Reference proteome</keyword>
<dbReference type="STRING" id="645134.A0A0L0HMP6"/>
<reference evidence="6 7" key="1">
    <citation type="submission" date="2009-08" db="EMBL/GenBank/DDBJ databases">
        <title>The Genome Sequence of Spizellomyces punctatus strain DAOM BR117.</title>
        <authorList>
            <consortium name="The Broad Institute Genome Sequencing Platform"/>
            <person name="Russ C."/>
            <person name="Cuomo C."/>
            <person name="Shea T."/>
            <person name="Young S.K."/>
            <person name="Zeng Q."/>
            <person name="Koehrsen M."/>
            <person name="Haas B."/>
            <person name="Borodovsky M."/>
            <person name="Guigo R."/>
            <person name="Alvarado L."/>
            <person name="Berlin A."/>
            <person name="Bochicchio J."/>
            <person name="Borenstein D."/>
            <person name="Chapman S."/>
            <person name="Chen Z."/>
            <person name="Engels R."/>
            <person name="Freedman E."/>
            <person name="Gellesch M."/>
            <person name="Goldberg J."/>
            <person name="Griggs A."/>
            <person name="Gujja S."/>
            <person name="Heiman D."/>
            <person name="Hepburn T."/>
            <person name="Howarth C."/>
            <person name="Jen D."/>
            <person name="Larson L."/>
            <person name="Lewis B."/>
            <person name="Mehta T."/>
            <person name="Park D."/>
            <person name="Pearson M."/>
            <person name="Roberts A."/>
            <person name="Saif S."/>
            <person name="Shenoy N."/>
            <person name="Sisk P."/>
            <person name="Stolte C."/>
            <person name="Sykes S."/>
            <person name="Thomson T."/>
            <person name="Walk T."/>
            <person name="White J."/>
            <person name="Yandava C."/>
            <person name="Burger G."/>
            <person name="Gray M.W."/>
            <person name="Holland P.W.H."/>
            <person name="King N."/>
            <person name="Lang F.B.F."/>
            <person name="Roger A.J."/>
            <person name="Ruiz-Trillo I."/>
            <person name="Lander E."/>
            <person name="Nusbaum C."/>
        </authorList>
    </citation>
    <scope>NUCLEOTIDE SEQUENCE [LARGE SCALE GENOMIC DNA]</scope>
    <source>
        <strain evidence="6 7">DAOM BR117</strain>
    </source>
</reference>
<dbReference type="EMBL" id="KQ257453">
    <property type="protein sequence ID" value="KND02353.1"/>
    <property type="molecule type" value="Genomic_DNA"/>
</dbReference>
<dbReference type="Pfam" id="PF00085">
    <property type="entry name" value="Thioredoxin"/>
    <property type="match status" value="1"/>
</dbReference>
<dbReference type="FunCoup" id="A0A0L0HMP6">
    <property type="interactions" value="219"/>
</dbReference>
<dbReference type="InterPro" id="IPR005746">
    <property type="entry name" value="Thioredoxin"/>
</dbReference>
<evidence type="ECO:0000256" key="1">
    <source>
        <dbReference type="ARBA" id="ARBA00023157"/>
    </source>
</evidence>
<feature type="domain" description="Thioredoxin" evidence="5">
    <location>
        <begin position="1"/>
        <end position="103"/>
    </location>
</feature>
<comment type="similarity">
    <text evidence="2">Belongs to the thioredoxin family.</text>
</comment>
<dbReference type="AlphaFoldDB" id="A0A0L0HMP6"/>
<feature type="site" description="Contributes to redox potential value" evidence="3">
    <location>
        <position position="30"/>
    </location>
</feature>
<evidence type="ECO:0000259" key="5">
    <source>
        <dbReference type="PROSITE" id="PS51352"/>
    </source>
</evidence>
<dbReference type="InParanoid" id="A0A0L0HMP6"/>
<dbReference type="OrthoDB" id="10263751at2759"/>
<dbReference type="InterPro" id="IPR017937">
    <property type="entry name" value="Thioredoxin_CS"/>
</dbReference>
<dbReference type="PROSITE" id="PS51352">
    <property type="entry name" value="THIOREDOXIN_2"/>
    <property type="match status" value="1"/>
</dbReference>
<sequence>MVKTISTISEFNEVIKTGNTVIDFYATWCGPCKMISPKFEAFAQKYTKATFIKVDVDEVPEVAEQASIRAMPTFHIYQNGEKIIEIVGADPSRLEAEIKKHAA</sequence>
<evidence type="ECO:0000256" key="4">
    <source>
        <dbReference type="PIRSR" id="PIRSR000077-4"/>
    </source>
</evidence>
<feature type="site" description="Contributes to redox potential value" evidence="3">
    <location>
        <position position="31"/>
    </location>
</feature>
<dbReference type="Proteomes" id="UP000053201">
    <property type="component" value="Unassembled WGS sequence"/>
</dbReference>
<evidence type="ECO:0000313" key="6">
    <source>
        <dbReference type="EMBL" id="KND02353.1"/>
    </source>
</evidence>
<dbReference type="RefSeq" id="XP_016610392.1">
    <property type="nucleotide sequence ID" value="XM_016751110.1"/>
</dbReference>
<dbReference type="PROSITE" id="PS00194">
    <property type="entry name" value="THIOREDOXIN_1"/>
    <property type="match status" value="1"/>
</dbReference>
<dbReference type="GO" id="GO:0015035">
    <property type="term" value="F:protein-disulfide reductase activity"/>
    <property type="evidence" value="ECO:0007669"/>
    <property type="project" value="InterPro"/>
</dbReference>
<feature type="active site" description="Nucleophile" evidence="3">
    <location>
        <position position="32"/>
    </location>
</feature>
<dbReference type="GeneID" id="27686382"/>
<keyword evidence="4" id="KW-0676">Redox-active center</keyword>
<dbReference type="PRINTS" id="PR00421">
    <property type="entry name" value="THIOREDOXIN"/>
</dbReference>
<dbReference type="Gene3D" id="3.40.30.10">
    <property type="entry name" value="Glutaredoxin"/>
    <property type="match status" value="1"/>
</dbReference>
<protein>
    <recommendedName>
        <fullName evidence="2">Thioredoxin</fullName>
    </recommendedName>
</protein>
<accession>A0A0L0HMP6</accession>
<proteinExistence type="inferred from homology"/>
<dbReference type="FunFam" id="3.40.30.10:FF:000245">
    <property type="entry name" value="Thioredoxin"/>
    <property type="match status" value="1"/>
</dbReference>
<keyword evidence="1 4" id="KW-1015">Disulfide bond</keyword>
<feature type="active site" description="Nucleophile" evidence="3">
    <location>
        <position position="29"/>
    </location>
</feature>
<dbReference type="PANTHER" id="PTHR46115">
    <property type="entry name" value="THIOREDOXIN-LIKE PROTEIN 1"/>
    <property type="match status" value="1"/>
</dbReference>
<dbReference type="NCBIfam" id="TIGR01068">
    <property type="entry name" value="thioredoxin"/>
    <property type="match status" value="1"/>
</dbReference>
<evidence type="ECO:0000256" key="2">
    <source>
        <dbReference type="PIRNR" id="PIRNR000077"/>
    </source>
</evidence>
<dbReference type="OMA" id="DFHALWC"/>
<feature type="disulfide bond" description="Redox-active" evidence="4">
    <location>
        <begin position="29"/>
        <end position="32"/>
    </location>
</feature>
<evidence type="ECO:0000313" key="7">
    <source>
        <dbReference type="Proteomes" id="UP000053201"/>
    </source>
</evidence>
<dbReference type="SUPFAM" id="SSF52833">
    <property type="entry name" value="Thioredoxin-like"/>
    <property type="match status" value="1"/>
</dbReference>
<dbReference type="InterPro" id="IPR036249">
    <property type="entry name" value="Thioredoxin-like_sf"/>
</dbReference>
<dbReference type="InterPro" id="IPR013766">
    <property type="entry name" value="Thioredoxin_domain"/>
</dbReference>
<gene>
    <name evidence="6" type="ORF">SPPG_02823</name>
</gene>
<dbReference type="VEuPathDB" id="FungiDB:SPPG_02823"/>
<dbReference type="CDD" id="cd02947">
    <property type="entry name" value="TRX_family"/>
    <property type="match status" value="1"/>
</dbReference>